<sequence length="844" mass="95421">MSLNLLVGPVERFLLGTSVLPITVIFLPPIQNVVGGPAAPNLTIVKLRVESISIADAISSASMYQAEPPTFRRFFKIHRKWGLFTSPNTNLLPPDDACVIPDHNTEVCHLAHTRIHSNAFPMLPYLFKYPLRRGLIFSRLDYTSSTVPIVYEDGFWRLEGSLRCSWLFLERVLTNLAVMAVAEGDDILKTNFSYPPSPQSVGYLDGHPNAQNARNACADSLHAFDLLIATCSMAIATCSTRSWLMDLASNHPAYFDLLAATPINSFDVSSRVGVVIIPNQCLWVGLVPHLIALNIPVWFYWGTTEDPVVMMNSEFAWLHALAPTGEELRSILAQSPSISSPEPAQVSRHLSRRPLLSGSLRSVRQPPSTWHQATPFEGENFDEYFARRRRFFCHGLEHRGAVLLWLENSLGQGSPARTAANVYEWVLRRGAYVRRRLTRSEGEDRWHQFRDSQRHYDPVEDAWDLCQQLDPEPRDDCLCTEETYREICEHTLELFTSPSTYTFSRPPLLTRPHHLEFIEDITRIPTVRPMEYSVPDIQFESVEELLRLRYGYDCEAKPPKPEIVYSLSDIQKMTSYKVEGVASNGLLDPHHSSLESISAFIQSFHDYSSPPTTQSDLFPNAQNPITLPDDLDIIYVHTPRRFRMTRLMTQSPFIANDLYIIDPSVSAVTWRVAFESPASVLHCIRSRGFSSTQEMAVYCVSKGMAFRTVISLPKDFIPPPPYRGFRFDGLGWRPYNYRPTLVDYRCYETVRDGFLGHEDHARASLMKGGIVWRLSMHVLGNDSVLQGPSGLVTAIGSCHRDTISGASFWDDELTEGEMFMLCGGYHMGGEGMSYLKSAFPPGRH</sequence>
<dbReference type="AlphaFoldDB" id="A0A067P573"/>
<keyword evidence="2" id="KW-1185">Reference proteome</keyword>
<protein>
    <submittedName>
        <fullName evidence="1">Uncharacterized protein</fullName>
    </submittedName>
</protein>
<reference evidence="2" key="1">
    <citation type="journal article" date="2014" name="Proc. Natl. Acad. Sci. U.S.A.">
        <title>Extensive sampling of basidiomycete genomes demonstrates inadequacy of the white-rot/brown-rot paradigm for wood decay fungi.</title>
        <authorList>
            <person name="Riley R."/>
            <person name="Salamov A.A."/>
            <person name="Brown D.W."/>
            <person name="Nagy L.G."/>
            <person name="Floudas D."/>
            <person name="Held B.W."/>
            <person name="Levasseur A."/>
            <person name="Lombard V."/>
            <person name="Morin E."/>
            <person name="Otillar R."/>
            <person name="Lindquist E.A."/>
            <person name="Sun H."/>
            <person name="LaButti K.M."/>
            <person name="Schmutz J."/>
            <person name="Jabbour D."/>
            <person name="Luo H."/>
            <person name="Baker S.E."/>
            <person name="Pisabarro A.G."/>
            <person name="Walton J.D."/>
            <person name="Blanchette R.A."/>
            <person name="Henrissat B."/>
            <person name="Martin F."/>
            <person name="Cullen D."/>
            <person name="Hibbett D.S."/>
            <person name="Grigoriev I.V."/>
        </authorList>
    </citation>
    <scope>NUCLEOTIDE SEQUENCE [LARGE SCALE GENOMIC DNA]</scope>
    <source>
        <strain evidence="2">MUCL 33604</strain>
    </source>
</reference>
<name>A0A067P573_9AGAM</name>
<evidence type="ECO:0000313" key="2">
    <source>
        <dbReference type="Proteomes" id="UP000027265"/>
    </source>
</evidence>
<dbReference type="EMBL" id="KL197767">
    <property type="protein sequence ID" value="KDQ50053.1"/>
    <property type="molecule type" value="Genomic_DNA"/>
</dbReference>
<accession>A0A067P573</accession>
<dbReference type="STRING" id="933084.A0A067P573"/>
<dbReference type="InParanoid" id="A0A067P573"/>
<organism evidence="1 2">
    <name type="scientific">Jaapia argillacea MUCL 33604</name>
    <dbReference type="NCBI Taxonomy" id="933084"/>
    <lineage>
        <taxon>Eukaryota</taxon>
        <taxon>Fungi</taxon>
        <taxon>Dikarya</taxon>
        <taxon>Basidiomycota</taxon>
        <taxon>Agaricomycotina</taxon>
        <taxon>Agaricomycetes</taxon>
        <taxon>Agaricomycetidae</taxon>
        <taxon>Jaapiales</taxon>
        <taxon>Jaapiaceae</taxon>
        <taxon>Jaapia</taxon>
    </lineage>
</organism>
<evidence type="ECO:0000313" key="1">
    <source>
        <dbReference type="EMBL" id="KDQ50053.1"/>
    </source>
</evidence>
<proteinExistence type="predicted"/>
<dbReference type="Proteomes" id="UP000027265">
    <property type="component" value="Unassembled WGS sequence"/>
</dbReference>
<gene>
    <name evidence="1" type="ORF">JAAARDRAFT_200297</name>
</gene>
<dbReference type="HOGENOM" id="CLU_008417_0_0_1"/>
<dbReference type="OrthoDB" id="3237250at2759"/>